<protein>
    <recommendedName>
        <fullName evidence="8">Prokineticin domain-containing protein</fullName>
    </recommendedName>
</protein>
<gene>
    <name evidence="9" type="ORF">scyTo_0009791</name>
</gene>
<name>A0A401NTU1_SCYTO</name>
<keyword evidence="7" id="KW-0732">Signal</keyword>
<dbReference type="OMA" id="CCAVTLW"/>
<keyword evidence="10" id="KW-1185">Reference proteome</keyword>
<accession>A0A401NTU1</accession>
<comment type="similarity">
    <text evidence="2">Belongs to the AVIT (prokineticin) family.</text>
</comment>
<evidence type="ECO:0000256" key="7">
    <source>
        <dbReference type="SAM" id="SignalP"/>
    </source>
</evidence>
<evidence type="ECO:0000256" key="4">
    <source>
        <dbReference type="ARBA" id="ARBA00022656"/>
    </source>
</evidence>
<dbReference type="InterPro" id="IPR023569">
    <property type="entry name" value="Prokineticin_domain"/>
</dbReference>
<dbReference type="EMBL" id="BFAA01004090">
    <property type="protein sequence ID" value="GCB64296.1"/>
    <property type="molecule type" value="Genomic_DNA"/>
</dbReference>
<comment type="caution">
    <text evidence="9">The sequence shown here is derived from an EMBL/GenBank/DDBJ whole genome shotgun (WGS) entry which is preliminary data.</text>
</comment>
<dbReference type="PANTHER" id="PTHR18821">
    <property type="entry name" value="PROKINETICIN"/>
    <property type="match status" value="1"/>
</dbReference>
<dbReference type="GO" id="GO:0005576">
    <property type="term" value="C:extracellular region"/>
    <property type="evidence" value="ECO:0007669"/>
    <property type="project" value="UniProtKB-SubCell"/>
</dbReference>
<evidence type="ECO:0000256" key="1">
    <source>
        <dbReference type="ARBA" id="ARBA00004613"/>
    </source>
</evidence>
<dbReference type="STRING" id="75743.A0A401NTU1"/>
<dbReference type="AlphaFoldDB" id="A0A401NTU1"/>
<keyword evidence="3" id="KW-0964">Secreted</keyword>
<evidence type="ECO:0000313" key="10">
    <source>
        <dbReference type="Proteomes" id="UP000288216"/>
    </source>
</evidence>
<evidence type="ECO:0000259" key="8">
    <source>
        <dbReference type="Pfam" id="PF06607"/>
    </source>
</evidence>
<reference evidence="9 10" key="1">
    <citation type="journal article" date="2018" name="Nat. Ecol. Evol.">
        <title>Shark genomes provide insights into elasmobranch evolution and the origin of vertebrates.</title>
        <authorList>
            <person name="Hara Y"/>
            <person name="Yamaguchi K"/>
            <person name="Onimaru K"/>
            <person name="Kadota M"/>
            <person name="Koyanagi M"/>
            <person name="Keeley SD"/>
            <person name="Tatsumi K"/>
            <person name="Tanaka K"/>
            <person name="Motone F"/>
            <person name="Kageyama Y"/>
            <person name="Nozu R"/>
            <person name="Adachi N"/>
            <person name="Nishimura O"/>
            <person name="Nakagawa R"/>
            <person name="Tanegashima C"/>
            <person name="Kiyatake I"/>
            <person name="Matsumoto R"/>
            <person name="Murakumo K"/>
            <person name="Nishida K"/>
            <person name="Terakita A"/>
            <person name="Kuratani S"/>
            <person name="Sato K"/>
            <person name="Hyodo S Kuraku.S."/>
        </authorList>
    </citation>
    <scope>NUCLEOTIDE SEQUENCE [LARGE SCALE GENOMIC DNA]</scope>
</reference>
<dbReference type="PROSITE" id="PS51257">
    <property type="entry name" value="PROKAR_LIPOPROTEIN"/>
    <property type="match status" value="1"/>
</dbReference>
<proteinExistence type="inferred from homology"/>
<dbReference type="PANTHER" id="PTHR18821:SF2">
    <property type="entry name" value="DICKKOPF-RELATED PROTEIN 3-LIKE"/>
    <property type="match status" value="1"/>
</dbReference>
<keyword evidence="4" id="KW-0800">Toxin</keyword>
<evidence type="ECO:0000256" key="3">
    <source>
        <dbReference type="ARBA" id="ARBA00022525"/>
    </source>
</evidence>
<feature type="domain" description="Prokineticin" evidence="8">
    <location>
        <begin position="1"/>
        <end position="97"/>
    </location>
</feature>
<keyword evidence="6" id="KW-1213">G-protein coupled receptor impairing toxin</keyword>
<dbReference type="OrthoDB" id="6433669at2759"/>
<dbReference type="GO" id="GO:0001935">
    <property type="term" value="P:endothelial cell proliferation"/>
    <property type="evidence" value="ECO:0007669"/>
    <property type="project" value="TreeGrafter"/>
</dbReference>
<feature type="chain" id="PRO_5019023824" description="Prokineticin domain-containing protein" evidence="7">
    <location>
        <begin position="20"/>
        <end position="107"/>
    </location>
</feature>
<dbReference type="InterPro" id="IPR009523">
    <property type="entry name" value="Prokineticin"/>
</dbReference>
<feature type="signal peptide" evidence="7">
    <location>
        <begin position="1"/>
        <end position="19"/>
    </location>
</feature>
<dbReference type="Proteomes" id="UP000288216">
    <property type="component" value="Unassembled WGS sequence"/>
</dbReference>
<keyword evidence="5" id="KW-1015">Disulfide bond</keyword>
<dbReference type="GO" id="GO:0090729">
    <property type="term" value="F:toxin activity"/>
    <property type="evidence" value="ECO:0007669"/>
    <property type="project" value="UniProtKB-KW"/>
</dbReference>
<evidence type="ECO:0000313" key="9">
    <source>
        <dbReference type="EMBL" id="GCB64296.1"/>
    </source>
</evidence>
<organism evidence="9 10">
    <name type="scientific">Scyliorhinus torazame</name>
    <name type="common">Cloudy catshark</name>
    <name type="synonym">Catulus torazame</name>
    <dbReference type="NCBI Taxonomy" id="75743"/>
    <lineage>
        <taxon>Eukaryota</taxon>
        <taxon>Metazoa</taxon>
        <taxon>Chordata</taxon>
        <taxon>Craniata</taxon>
        <taxon>Vertebrata</taxon>
        <taxon>Chondrichthyes</taxon>
        <taxon>Elasmobranchii</taxon>
        <taxon>Galeomorphii</taxon>
        <taxon>Galeoidea</taxon>
        <taxon>Carcharhiniformes</taxon>
        <taxon>Scyliorhinidae</taxon>
        <taxon>Scyliorhinus</taxon>
    </lineage>
</organism>
<sequence length="107" mass="11897">MKSLSFALISFAAISYIYTAVITGACDRDQQCGGGTCCAVTLWLRSLRICTPMGNEGDECHPLSYEVPYIGKRMHHTCPCLPNLICVRFGDGQYRCLSQFKIEGVFF</sequence>
<evidence type="ECO:0000256" key="5">
    <source>
        <dbReference type="ARBA" id="ARBA00023157"/>
    </source>
</evidence>
<dbReference type="Pfam" id="PF06607">
    <property type="entry name" value="Prokineticin"/>
    <property type="match status" value="1"/>
</dbReference>
<comment type="subcellular location">
    <subcellularLocation>
        <location evidence="1">Secreted</location>
    </subcellularLocation>
</comment>
<evidence type="ECO:0000256" key="6">
    <source>
        <dbReference type="ARBA" id="ARBA00023259"/>
    </source>
</evidence>
<dbReference type="Gene3D" id="2.10.80.10">
    <property type="entry name" value="Lipase, subunit A"/>
    <property type="match status" value="1"/>
</dbReference>
<dbReference type="SUPFAM" id="SSF57190">
    <property type="entry name" value="Colipase-like"/>
    <property type="match status" value="2"/>
</dbReference>
<evidence type="ECO:0000256" key="2">
    <source>
        <dbReference type="ARBA" id="ARBA00006999"/>
    </source>
</evidence>